<feature type="transmembrane region" description="Helical" evidence="1">
    <location>
        <begin position="392"/>
        <end position="423"/>
    </location>
</feature>
<evidence type="ECO:0000256" key="1">
    <source>
        <dbReference type="SAM" id="Phobius"/>
    </source>
</evidence>
<reference evidence="4 5" key="1">
    <citation type="submission" date="2022-08" db="EMBL/GenBank/DDBJ databases">
        <title>Bacterial and archaeal communities from various locations to study Microbial Dark Matter (Phase II).</title>
        <authorList>
            <person name="Stepanauskas R."/>
        </authorList>
    </citation>
    <scope>NUCLEOTIDE SEQUENCE [LARGE SCALE GENOMIC DNA]</scope>
    <source>
        <strain evidence="4 5">PD1</strain>
    </source>
</reference>
<comment type="caution">
    <text evidence="4">The sequence shown here is derived from an EMBL/GenBank/DDBJ whole genome shotgun (WGS) entry which is preliminary data.</text>
</comment>
<evidence type="ECO:0000313" key="5">
    <source>
        <dbReference type="Proteomes" id="UP001204798"/>
    </source>
</evidence>
<evidence type="ECO:0000313" key="4">
    <source>
        <dbReference type="EMBL" id="MCS3919257.1"/>
    </source>
</evidence>
<name>A0ABT2EMV9_9BACT</name>
<dbReference type="RefSeq" id="WP_259095501.1">
    <property type="nucleotide sequence ID" value="NZ_CP130454.1"/>
</dbReference>
<dbReference type="Proteomes" id="UP001204798">
    <property type="component" value="Unassembled WGS sequence"/>
</dbReference>
<feature type="domain" description="DUF6785" evidence="3">
    <location>
        <begin position="34"/>
        <end position="529"/>
    </location>
</feature>
<protein>
    <submittedName>
        <fullName evidence="4">Uncharacterized protein</fullName>
    </submittedName>
</protein>
<proteinExistence type="predicted"/>
<evidence type="ECO:0000259" key="2">
    <source>
        <dbReference type="Pfam" id="PF20580"/>
    </source>
</evidence>
<evidence type="ECO:0000259" key="3">
    <source>
        <dbReference type="Pfam" id="PF20581"/>
    </source>
</evidence>
<feature type="transmembrane region" description="Helical" evidence="1">
    <location>
        <begin position="72"/>
        <end position="89"/>
    </location>
</feature>
<keyword evidence="1" id="KW-0812">Transmembrane</keyword>
<gene>
    <name evidence="4" type="ORF">M2350_001670</name>
</gene>
<feature type="transmembrane region" description="Helical" evidence="1">
    <location>
        <begin position="344"/>
        <end position="362"/>
    </location>
</feature>
<feature type="transmembrane region" description="Helical" evidence="1">
    <location>
        <begin position="608"/>
        <end position="625"/>
    </location>
</feature>
<feature type="transmembrane region" description="Helical" evidence="1">
    <location>
        <begin position="33"/>
        <end position="57"/>
    </location>
</feature>
<feature type="transmembrane region" description="Helical" evidence="1">
    <location>
        <begin position="637"/>
        <end position="659"/>
    </location>
</feature>
<accession>A0ABT2EMV9</accession>
<dbReference type="InterPro" id="IPR046712">
    <property type="entry name" value="DUF6785"/>
</dbReference>
<dbReference type="Pfam" id="PF20581">
    <property type="entry name" value="DUF6785"/>
    <property type="match status" value="1"/>
</dbReference>
<dbReference type="EMBL" id="JANUCP010000003">
    <property type="protein sequence ID" value="MCS3919257.1"/>
    <property type="molecule type" value="Genomic_DNA"/>
</dbReference>
<keyword evidence="1" id="KW-0472">Membrane</keyword>
<dbReference type="InterPro" id="IPR046711">
    <property type="entry name" value="DUF6784"/>
</dbReference>
<feature type="transmembrane region" description="Helical" evidence="1">
    <location>
        <begin position="101"/>
        <end position="124"/>
    </location>
</feature>
<dbReference type="Pfam" id="PF20580">
    <property type="entry name" value="DUF6784"/>
    <property type="match status" value="1"/>
</dbReference>
<keyword evidence="1" id="KW-1133">Transmembrane helix</keyword>
<feature type="transmembrane region" description="Helical" evidence="1">
    <location>
        <begin position="245"/>
        <end position="267"/>
    </location>
</feature>
<keyword evidence="5" id="KW-1185">Reference proteome</keyword>
<organism evidence="4 5">
    <name type="scientific">Candidatus Fervidibacter sacchari</name>
    <dbReference type="NCBI Taxonomy" id="1448929"/>
    <lineage>
        <taxon>Bacteria</taxon>
        <taxon>Candidatus Fervidibacterota</taxon>
        <taxon>Candidatus Fervidibacter</taxon>
    </lineage>
</organism>
<feature type="domain" description="DUF6784" evidence="2">
    <location>
        <begin position="568"/>
        <end position="660"/>
    </location>
</feature>
<sequence>MWGVSFDKRPEVMAIQEWQLRVERRVIEEAENVTVKAIVIGFLLVVGITVAGCYSAFLRYDLIGTGHLPRCALFPVMLLALVNPIWRYFFGKPLFSRTELLFIYCTVLIMTGIPGQQFSNYLYLGLVSPVYFSSPRNMPALLQYEGLNWLQYIPDWALPSKDPKSGVIAWVFEGMPEGARIPWQPWVLPLALWTLFYLALFVSHILIAALLRKQWVEHEKLSFPLAQVPVEVADERRLTAMGRNLLFWFGFIIPVFVFTFRALHIYFPYFPNINIYPNWGAIFQGRPFDVLNYTPFNIYFDMIGVTYLIPSDVGFSFWFFAFVVRRLQMVVRSAMGLTDHQQPLEMQTIGGLFALFALQMWVARQYLRDVFVQAWRGICPDPNAAPLPYRHLLIMLGICVVFLVVWTVGFSTAIHWAIALFAIHYIWRIMTARMVAEAGLFVFWTPSPVNFLLRFFGRDLIGAPSISGLTMVHSKFSDSATCLMPQALQAFKIAHSEGLNQQQIFKLMLASTVVSMMVCHPTSLRILYTTTVPKMGWWTRGYPQWLANDFLTRLAQDLRMPTWHYFSLLGGAIVTVFLAWMRWQFFWWPFHPLGFAAANAVPWFGDRYGFSMLLGWLAKAMVMWFGGIRLWHFFRPFMMGMIIGNTFILFTLLLIHFFFPTNEVVVIE</sequence>
<feature type="transmembrane region" description="Helical" evidence="1">
    <location>
        <begin position="563"/>
        <end position="583"/>
    </location>
</feature>
<feature type="transmembrane region" description="Helical" evidence="1">
    <location>
        <begin position="298"/>
        <end position="324"/>
    </location>
</feature>
<feature type="transmembrane region" description="Helical" evidence="1">
    <location>
        <begin position="190"/>
        <end position="211"/>
    </location>
</feature>